<evidence type="ECO:0000256" key="2">
    <source>
        <dbReference type="ARBA" id="ARBA00020110"/>
    </source>
</evidence>
<dbReference type="PANTHER" id="PTHR42792">
    <property type="entry name" value="FLAGELLIN"/>
    <property type="match status" value="1"/>
</dbReference>
<comment type="similarity">
    <text evidence="1 4">Belongs to the bacterial flagellin family.</text>
</comment>
<dbReference type="AlphaFoldDB" id="A0A1M4SVD9"/>
<evidence type="ECO:0000256" key="5">
    <source>
        <dbReference type="SAM" id="MobiDB-lite"/>
    </source>
</evidence>
<gene>
    <name evidence="8" type="ORF">SAMN02745190_00258</name>
</gene>
<name>A0A1M4SVD9_9FIRM</name>
<dbReference type="EMBL" id="FQUG01000002">
    <property type="protein sequence ID" value="SHE35987.1"/>
    <property type="molecule type" value="Genomic_DNA"/>
</dbReference>
<dbReference type="PRINTS" id="PR00207">
    <property type="entry name" value="FLAGELLIN"/>
</dbReference>
<dbReference type="GO" id="GO:0009288">
    <property type="term" value="C:bacterial-type flagellum"/>
    <property type="evidence" value="ECO:0007669"/>
    <property type="project" value="UniProtKB-SubCell"/>
</dbReference>
<comment type="function">
    <text evidence="4">Flagellin is the subunit protein which polymerizes to form the filaments of bacterial flagella.</text>
</comment>
<keyword evidence="4" id="KW-0964">Secreted</keyword>
<dbReference type="InterPro" id="IPR046358">
    <property type="entry name" value="Flagellin_C"/>
</dbReference>
<comment type="subcellular location">
    <subcellularLocation>
        <location evidence="4">Secreted</location>
    </subcellularLocation>
    <subcellularLocation>
        <location evidence="4">Bacterial flagellum</location>
    </subcellularLocation>
</comment>
<sequence length="968" mass="106668">MAMMIMNNAAAAMTLGELNKNISQIGKQLKKLSSGQRIVGAGDDASGYSISEKMRVRIRALGQNERNVQNGSALLRVAEGGVQSQLDIMRTIKEKVIDADNDTNTDIDRATIQKEIDHGFRQIENIARETTYNGKRLLVGDKVGEKVYSWVVDDKSSLLPGSDEMRMIDMNMIDDKYESLNGIVGPFDLFKKSKIESATLDKLGFSPTIQLEGGDDNIYTFDSSFKTVDDFDGAALAESYSDTAIVLKKGSNAENKYGGYVNYCNVRLNNNVKEVDISGCSSVEEVMEVIQAKLPNIVKGYGVDENGAYYLKTVRTLGGRMYRYSSAQMEEVGKTGLFNGPSYFSGGEEASGAIDDDPDSVEPNPGKKATWSLSDMQANTGITIYQDYGKSIAGLKFVDGNGAPSPYNPYNGMQTVGIDYEGTILFGDCTGELKNGTLEITALREGIYGNTSYYVKDGIEKEKYEFLATKSLSGTNDQPWAYGTVDVSAYDDVETLIDDLKGKAITFSYSNGYAQDSYYENGYPYDFSTRNEYSNSDAPYFYVEFIDTGSSNPVDGMYKFPHSIFGDGVVDLDALRSAVAGGKTIAEAFYDCCKSSTAREVQGRIEEATSDGGQVIGLKIRAGNFGVGTAGNKEKLFLTQNQLRSYTLDYGKWFNENPDKTIPDFLNNKGFRFYCASCDNQWFNIHFITEELPGGRPQNSDPGAEDIKHLYVDVSGVTDAESLVKAIYDQAMPQLTGSDPDLNHFMRLVADGDKLIIYDERRLTDSYLRNAKDKKGNYLYEYQWDDAENVGGAKIADGVWDNVSIGERDVYVRDLIIQDTDHASMNIRLRIPQTTMDHLFGYQAGTRDLSEFNVLTAKSREELLGNKAGKSRSGRIIPKDEKGLLDTAIDYLTNANTLIGAQNMRLGMTESNIVVQQENTTASESTIRDADMAKEMAEYTKASVLSQASQSMLAQANQNGSAILSLLQ</sequence>
<dbReference type="SUPFAM" id="SSF64518">
    <property type="entry name" value="Phase 1 flagellin"/>
    <property type="match status" value="1"/>
</dbReference>
<dbReference type="InterPro" id="IPR001492">
    <property type="entry name" value="Flagellin"/>
</dbReference>
<evidence type="ECO:0000256" key="1">
    <source>
        <dbReference type="ARBA" id="ARBA00005709"/>
    </source>
</evidence>
<evidence type="ECO:0000256" key="3">
    <source>
        <dbReference type="ARBA" id="ARBA00023143"/>
    </source>
</evidence>
<dbReference type="Proteomes" id="UP000184404">
    <property type="component" value="Unassembled WGS sequence"/>
</dbReference>
<proteinExistence type="inferred from homology"/>
<keyword evidence="8" id="KW-0966">Cell projection</keyword>
<evidence type="ECO:0000256" key="4">
    <source>
        <dbReference type="RuleBase" id="RU362073"/>
    </source>
</evidence>
<reference evidence="8 9" key="1">
    <citation type="submission" date="2016-11" db="EMBL/GenBank/DDBJ databases">
        <authorList>
            <person name="Jaros S."/>
            <person name="Januszkiewicz K."/>
            <person name="Wedrychowicz H."/>
        </authorList>
    </citation>
    <scope>NUCLEOTIDE SEQUENCE [LARGE SCALE GENOMIC DNA]</scope>
    <source>
        <strain evidence="8 9">DSM 10502</strain>
    </source>
</reference>
<dbReference type="OrthoDB" id="9796789at2"/>
<keyword evidence="3 4" id="KW-0975">Bacterial flagellum</keyword>
<dbReference type="Gene3D" id="1.20.1330.10">
    <property type="entry name" value="f41 fragment of flagellin, N-terminal domain"/>
    <property type="match status" value="2"/>
</dbReference>
<dbReference type="PANTHER" id="PTHR42792:SF2">
    <property type="entry name" value="FLAGELLIN"/>
    <property type="match status" value="1"/>
</dbReference>
<protein>
    <recommendedName>
        <fullName evidence="2 4">Flagellin</fullName>
    </recommendedName>
</protein>
<dbReference type="GO" id="GO:0005198">
    <property type="term" value="F:structural molecule activity"/>
    <property type="evidence" value="ECO:0007669"/>
    <property type="project" value="UniProtKB-UniRule"/>
</dbReference>
<feature type="domain" description="Flagellin N-terminal" evidence="6">
    <location>
        <begin position="5"/>
        <end position="140"/>
    </location>
</feature>
<organism evidence="8 9">
    <name type="scientific">Schwartzia succinivorans DSM 10502</name>
    <dbReference type="NCBI Taxonomy" id="1123243"/>
    <lineage>
        <taxon>Bacteria</taxon>
        <taxon>Bacillati</taxon>
        <taxon>Bacillota</taxon>
        <taxon>Negativicutes</taxon>
        <taxon>Selenomonadales</taxon>
        <taxon>Selenomonadaceae</taxon>
        <taxon>Schwartzia</taxon>
    </lineage>
</organism>
<accession>A0A1M4SVD9</accession>
<keyword evidence="9" id="KW-1185">Reference proteome</keyword>
<keyword evidence="8" id="KW-0969">Cilium</keyword>
<keyword evidence="8" id="KW-0282">Flagellum</keyword>
<evidence type="ECO:0000259" key="7">
    <source>
        <dbReference type="Pfam" id="PF00700"/>
    </source>
</evidence>
<evidence type="ECO:0000313" key="9">
    <source>
        <dbReference type="Proteomes" id="UP000184404"/>
    </source>
</evidence>
<feature type="region of interest" description="Disordered" evidence="5">
    <location>
        <begin position="348"/>
        <end position="370"/>
    </location>
</feature>
<dbReference type="GO" id="GO:0005576">
    <property type="term" value="C:extracellular region"/>
    <property type="evidence" value="ECO:0007669"/>
    <property type="project" value="UniProtKB-SubCell"/>
</dbReference>
<dbReference type="Pfam" id="PF00669">
    <property type="entry name" value="Flagellin_N"/>
    <property type="match status" value="1"/>
</dbReference>
<feature type="domain" description="Flagellin C-terminal" evidence="7">
    <location>
        <begin position="884"/>
        <end position="967"/>
    </location>
</feature>
<dbReference type="Pfam" id="PF00700">
    <property type="entry name" value="Flagellin_C"/>
    <property type="match status" value="1"/>
</dbReference>
<dbReference type="STRING" id="1123243.SAMN02745190_00258"/>
<evidence type="ECO:0000259" key="6">
    <source>
        <dbReference type="Pfam" id="PF00669"/>
    </source>
</evidence>
<evidence type="ECO:0000313" key="8">
    <source>
        <dbReference type="EMBL" id="SHE35987.1"/>
    </source>
</evidence>
<dbReference type="InterPro" id="IPR001029">
    <property type="entry name" value="Flagellin_N"/>
</dbReference>